<proteinExistence type="predicted"/>
<reference evidence="3 4" key="1">
    <citation type="submission" date="2017-11" db="EMBL/GenBank/DDBJ databases">
        <title>Genomic Encyclopedia of Type Strains, Phase III (KMG-III): the genomes of soil and plant-associated and newly described type strains.</title>
        <authorList>
            <person name="Whitman W."/>
        </authorList>
    </citation>
    <scope>NUCLEOTIDE SEQUENCE [LARGE SCALE GENOMIC DNA]</scope>
    <source>
        <strain evidence="3 4">CGMCC 1.12274</strain>
    </source>
</reference>
<feature type="chain" id="PRO_5014715607" evidence="2">
    <location>
        <begin position="23"/>
        <end position="89"/>
    </location>
</feature>
<evidence type="ECO:0000313" key="3">
    <source>
        <dbReference type="EMBL" id="PKB14928.1"/>
    </source>
</evidence>
<evidence type="ECO:0000256" key="2">
    <source>
        <dbReference type="SAM" id="SignalP"/>
    </source>
</evidence>
<name>A0A2N0H7K6_9SPHN</name>
<evidence type="ECO:0000313" key="4">
    <source>
        <dbReference type="Proteomes" id="UP000232587"/>
    </source>
</evidence>
<dbReference type="AlphaFoldDB" id="A0A2N0H7K6"/>
<dbReference type="Proteomes" id="UP000232587">
    <property type="component" value="Unassembled WGS sequence"/>
</dbReference>
<protein>
    <submittedName>
        <fullName evidence="3">Uncharacterized protein</fullName>
    </submittedName>
</protein>
<organism evidence="3 4">
    <name type="scientific">Novosphingobium kunmingense</name>
    <dbReference type="NCBI Taxonomy" id="1211806"/>
    <lineage>
        <taxon>Bacteria</taxon>
        <taxon>Pseudomonadati</taxon>
        <taxon>Pseudomonadota</taxon>
        <taxon>Alphaproteobacteria</taxon>
        <taxon>Sphingomonadales</taxon>
        <taxon>Sphingomonadaceae</taxon>
        <taxon>Novosphingobium</taxon>
    </lineage>
</organism>
<sequence length="89" mass="9186">MKTILTLAAVAAALAGASVASAHQTAGGHWEWQSRPTPGPNKSNLPSQVRVWVRDSGTAMANCNCAMMKMSAADCMMDMPGKPKAPSAG</sequence>
<evidence type="ECO:0000256" key="1">
    <source>
        <dbReference type="SAM" id="MobiDB-lite"/>
    </source>
</evidence>
<accession>A0A2N0H7K6</accession>
<feature type="region of interest" description="Disordered" evidence="1">
    <location>
        <begin position="27"/>
        <end position="46"/>
    </location>
</feature>
<keyword evidence="4" id="KW-1185">Reference proteome</keyword>
<feature type="signal peptide" evidence="2">
    <location>
        <begin position="1"/>
        <end position="22"/>
    </location>
</feature>
<keyword evidence="2" id="KW-0732">Signal</keyword>
<gene>
    <name evidence="3" type="ORF">B0I00_2530</name>
</gene>
<dbReference type="EMBL" id="PHUF01000004">
    <property type="protein sequence ID" value="PKB14928.1"/>
    <property type="molecule type" value="Genomic_DNA"/>
</dbReference>
<feature type="compositionally biased region" description="Polar residues" evidence="1">
    <location>
        <begin position="34"/>
        <end position="46"/>
    </location>
</feature>
<comment type="caution">
    <text evidence="3">The sequence shown here is derived from an EMBL/GenBank/DDBJ whole genome shotgun (WGS) entry which is preliminary data.</text>
</comment>